<sequence>MENFQRSVDQFQKDWLQLQEKHSSLVLSSYKLKEEETSCVKSVKHCRTYMRLLKNEIDSLYNNARGDEKTFLEKVKLDILKKEYILRDIEDVLPRTAGLYLRIVLGALNISFANKEDKFRYKDDYERFKIIISGICAFLSFLLYFFIQNRIVDTVFHFLLVWYYCTLTIRERILIANGSRIKGWWNISHFISTACAGIMLIWPRSRSYDEFRDQFMLFSLYLNLVHFIQYQYQISCLYKLRTLGCRHPMDITVDGFMSWMFRRLTFILPFLIGTYGFELYLAYNLYVISQQKYCHEWQVLAVALIYFALATGSIVTVLQVIRQKICAPPPVVLHDHLTKKYSFALPIGKLNPADIFSGDNDGMMTTAATRQTVTT</sequence>
<comment type="subcellular location">
    <subcellularLocation>
        <location evidence="1">Membrane</location>
        <topology evidence="1">Multi-pass membrane protein</topology>
    </subcellularLocation>
</comment>
<protein>
    <recommendedName>
        <fullName evidence="9">Transmembrane protein 120B</fullName>
    </recommendedName>
</protein>
<dbReference type="PANTHER" id="PTHR21433">
    <property type="entry name" value="TRANSMEMBRANE PROTEIN INDUCED BY TUMOR NECROSIS FACTOR ALPHA"/>
    <property type="match status" value="1"/>
</dbReference>
<evidence type="ECO:0000256" key="3">
    <source>
        <dbReference type="ARBA" id="ARBA00022692"/>
    </source>
</evidence>
<name>A0AAE1Z9H2_SCHME</name>
<gene>
    <name evidence="7" type="ORF">MN116_007179</name>
</gene>
<dbReference type="Pfam" id="PF07851">
    <property type="entry name" value="TMEM120A-B"/>
    <property type="match status" value="1"/>
</dbReference>
<accession>A0AAE1Z9H2</accession>
<comment type="caution">
    <text evidence="7">The sequence shown here is derived from an EMBL/GenBank/DDBJ whole genome shotgun (WGS) entry which is preliminary data.</text>
</comment>
<evidence type="ECO:0000256" key="2">
    <source>
        <dbReference type="ARBA" id="ARBA00009700"/>
    </source>
</evidence>
<feature type="transmembrane region" description="Helical" evidence="6">
    <location>
        <begin position="128"/>
        <end position="147"/>
    </location>
</feature>
<evidence type="ECO:0000256" key="5">
    <source>
        <dbReference type="ARBA" id="ARBA00023136"/>
    </source>
</evidence>
<feature type="transmembrane region" description="Helical" evidence="6">
    <location>
        <begin position="215"/>
        <end position="232"/>
    </location>
</feature>
<keyword evidence="3 6" id="KW-0812">Transmembrane</keyword>
<feature type="transmembrane region" description="Helical" evidence="6">
    <location>
        <begin position="266"/>
        <end position="287"/>
    </location>
</feature>
<reference evidence="7" key="2">
    <citation type="journal article" date="2023" name="Infect Dis Poverty">
        <title>Chromosome-scale genome of the human blood fluke Schistosoma mekongi and its implications for public health.</title>
        <authorList>
            <person name="Zhou M."/>
            <person name="Xu L."/>
            <person name="Xu D."/>
            <person name="Chen W."/>
            <person name="Khan J."/>
            <person name="Hu Y."/>
            <person name="Huang H."/>
            <person name="Wei H."/>
            <person name="Zhang Y."/>
            <person name="Chusongsang P."/>
            <person name="Tanasarnprasert K."/>
            <person name="Hu X."/>
            <person name="Limpanont Y."/>
            <person name="Lv Z."/>
        </authorList>
    </citation>
    <scope>NUCLEOTIDE SEQUENCE</scope>
    <source>
        <strain evidence="7">LV_2022a</strain>
    </source>
</reference>
<comment type="similarity">
    <text evidence="2">Belongs to the TMEM120 family.</text>
</comment>
<feature type="transmembrane region" description="Helical" evidence="6">
    <location>
        <begin position="184"/>
        <end position="203"/>
    </location>
</feature>
<evidence type="ECO:0008006" key="9">
    <source>
        <dbReference type="Google" id="ProtNLM"/>
    </source>
</evidence>
<organism evidence="7 8">
    <name type="scientific">Schistosoma mekongi</name>
    <name type="common">Parasitic worm</name>
    <dbReference type="NCBI Taxonomy" id="38744"/>
    <lineage>
        <taxon>Eukaryota</taxon>
        <taxon>Metazoa</taxon>
        <taxon>Spiralia</taxon>
        <taxon>Lophotrochozoa</taxon>
        <taxon>Platyhelminthes</taxon>
        <taxon>Trematoda</taxon>
        <taxon>Digenea</taxon>
        <taxon>Strigeidida</taxon>
        <taxon>Schistosomatoidea</taxon>
        <taxon>Schistosomatidae</taxon>
        <taxon>Schistosoma</taxon>
    </lineage>
</organism>
<keyword evidence="5 6" id="KW-0472">Membrane</keyword>
<dbReference type="AlphaFoldDB" id="A0AAE1Z9H2"/>
<dbReference type="PANTHER" id="PTHR21433:SF0">
    <property type="entry name" value="TRANSMEMBRANE PROTEIN 120 HOMOLOG"/>
    <property type="match status" value="1"/>
</dbReference>
<feature type="transmembrane region" description="Helical" evidence="6">
    <location>
        <begin position="299"/>
        <end position="321"/>
    </location>
</feature>
<dbReference type="EMBL" id="JALJAT010000005">
    <property type="protein sequence ID" value="KAK4469648.1"/>
    <property type="molecule type" value="Genomic_DNA"/>
</dbReference>
<evidence type="ECO:0000313" key="8">
    <source>
        <dbReference type="Proteomes" id="UP001292079"/>
    </source>
</evidence>
<evidence type="ECO:0000256" key="6">
    <source>
        <dbReference type="SAM" id="Phobius"/>
    </source>
</evidence>
<keyword evidence="4 6" id="KW-1133">Transmembrane helix</keyword>
<reference evidence="7" key="1">
    <citation type="submission" date="2022-04" db="EMBL/GenBank/DDBJ databases">
        <authorList>
            <person name="Xu L."/>
            <person name="Lv Z."/>
        </authorList>
    </citation>
    <scope>NUCLEOTIDE SEQUENCE</scope>
    <source>
        <strain evidence="7">LV_2022a</strain>
    </source>
</reference>
<keyword evidence="8" id="KW-1185">Reference proteome</keyword>
<dbReference type="InterPro" id="IPR012926">
    <property type="entry name" value="TMEM120A/B"/>
</dbReference>
<dbReference type="Proteomes" id="UP001292079">
    <property type="component" value="Unassembled WGS sequence"/>
</dbReference>
<proteinExistence type="inferred from homology"/>
<evidence type="ECO:0000313" key="7">
    <source>
        <dbReference type="EMBL" id="KAK4469648.1"/>
    </source>
</evidence>
<dbReference type="GO" id="GO:0016020">
    <property type="term" value="C:membrane"/>
    <property type="evidence" value="ECO:0007669"/>
    <property type="project" value="UniProtKB-SubCell"/>
</dbReference>
<evidence type="ECO:0000256" key="1">
    <source>
        <dbReference type="ARBA" id="ARBA00004141"/>
    </source>
</evidence>
<evidence type="ECO:0000256" key="4">
    <source>
        <dbReference type="ARBA" id="ARBA00022989"/>
    </source>
</evidence>